<reference evidence="5" key="1">
    <citation type="submission" date="2016-06" db="EMBL/GenBank/DDBJ databases">
        <title>Draft Genome sequence of the fungus Inonotus baumii.</title>
        <authorList>
            <person name="Zhu H."/>
            <person name="Lin W."/>
        </authorList>
    </citation>
    <scope>NUCLEOTIDE SEQUENCE</scope>
    <source>
        <strain evidence="5">821</strain>
    </source>
</reference>
<comment type="caution">
    <text evidence="5">The sequence shown here is derived from an EMBL/GenBank/DDBJ whole genome shotgun (WGS) entry which is preliminary data.</text>
</comment>
<evidence type="ECO:0000256" key="3">
    <source>
        <dbReference type="SAM" id="Phobius"/>
    </source>
</evidence>
<feature type="region of interest" description="Disordered" evidence="2">
    <location>
        <begin position="209"/>
        <end position="312"/>
    </location>
</feature>
<dbReference type="Pfam" id="PF00722">
    <property type="entry name" value="Glyco_hydro_16"/>
    <property type="match status" value="1"/>
</dbReference>
<keyword evidence="3" id="KW-0472">Membrane</keyword>
<organism evidence="5 6">
    <name type="scientific">Sanghuangporus baumii</name>
    <name type="common">Phellinus baumii</name>
    <dbReference type="NCBI Taxonomy" id="108892"/>
    <lineage>
        <taxon>Eukaryota</taxon>
        <taxon>Fungi</taxon>
        <taxon>Dikarya</taxon>
        <taxon>Basidiomycota</taxon>
        <taxon>Agaricomycotina</taxon>
        <taxon>Agaricomycetes</taxon>
        <taxon>Hymenochaetales</taxon>
        <taxon>Hymenochaetaceae</taxon>
        <taxon>Sanghuangporus</taxon>
    </lineage>
</organism>
<evidence type="ECO:0000256" key="2">
    <source>
        <dbReference type="SAM" id="MobiDB-lite"/>
    </source>
</evidence>
<dbReference type="SUPFAM" id="SSF49899">
    <property type="entry name" value="Concanavalin A-like lectins/glucanases"/>
    <property type="match status" value="1"/>
</dbReference>
<evidence type="ECO:0000313" key="6">
    <source>
        <dbReference type="Proteomes" id="UP000757232"/>
    </source>
</evidence>
<keyword evidence="3" id="KW-1133">Transmembrane helix</keyword>
<keyword evidence="3" id="KW-0812">Transmembrane</keyword>
<feature type="region of interest" description="Disordered" evidence="2">
    <location>
        <begin position="153"/>
        <end position="173"/>
    </location>
</feature>
<dbReference type="EMBL" id="LNZH02000152">
    <property type="protein sequence ID" value="OCB89589.1"/>
    <property type="molecule type" value="Genomic_DNA"/>
</dbReference>
<dbReference type="PROSITE" id="PS51762">
    <property type="entry name" value="GH16_2"/>
    <property type="match status" value="1"/>
</dbReference>
<feature type="domain" description="GH16" evidence="4">
    <location>
        <begin position="384"/>
        <end position="736"/>
    </location>
</feature>
<gene>
    <name evidence="5" type="ORF">A7U60_g3187</name>
</gene>
<dbReference type="Gene3D" id="2.60.120.200">
    <property type="match status" value="1"/>
</dbReference>
<dbReference type="Proteomes" id="UP000757232">
    <property type="component" value="Unassembled WGS sequence"/>
</dbReference>
<name>A0A9Q5I0W6_SANBA</name>
<dbReference type="OrthoDB" id="4781at2759"/>
<dbReference type="InterPro" id="IPR050546">
    <property type="entry name" value="Glycosyl_Hydrlase_16"/>
</dbReference>
<dbReference type="PANTHER" id="PTHR10963:SF55">
    <property type="entry name" value="GLYCOSIDE HYDROLASE FAMILY 16 PROTEIN"/>
    <property type="match status" value="1"/>
</dbReference>
<dbReference type="PANTHER" id="PTHR10963">
    <property type="entry name" value="GLYCOSYL HYDROLASE-RELATED"/>
    <property type="match status" value="1"/>
</dbReference>
<accession>A0A9Q5I0W6</accession>
<dbReference type="InterPro" id="IPR013320">
    <property type="entry name" value="ConA-like_dom_sf"/>
</dbReference>
<sequence>MERRECPSRVLRLSTTLTSLLSHSDRRQRDGYIMFADCTAFPLCTDEPLSVFALPSASGFILLPSLNYTALYSSFPFSTLSTMSNSTAHLPLDAPPNSESFDEYFTLPQGSVRHSASVRSITTHTHTHMSSAQSAILENTEGEATDDIIDTCPPTPRDPFMTPAHSPVPSAPGSTHNLGFVQLAGATASRLSIHSPVYGFASLANGQGVSATQGNRKAGPSSETSSSSPPPVPPLPSSHGRGPRVSGSVEFAATTTNTPTHIKRESFAAPPKLARPPSAISIGSHQRRLSQRPGTAGTHGSSIHLTPPGSAHSLSEKAALGIAFQRNEERYKSCPPKRQECKMLEPDAVIEKPWLMKPDRRARMAYWLTVLFSTFGIVASFLRTWYGAQTVQLLKGNLCMVLEDDFDGNSIDTSKWSWDVAMDGFGNGEFEMMTNSPNNSFVEDGILYIVPTLTSDVIGSNAIFDGFTFNITGCTVANSSACGAVSNQTTKTVINPVQSARLTTVNSTSIQYGKIEIRAKISTGDWLWPAIWMLPVDNTYGPWPLSGEIDIMESRGNDRRYLAQGVDFVRASLNWGPLSWLNEGFRTFGFWEARRSTFNEDFHTYTLEWSDKFIRSYVDSRLHLMLDLTFDRPFFNRGQFPPTVFNGTSEIPVPNPWGEDSFSAPFDQAFYLIMNVAVGGTNGWFPDNVGDKPWLDQSDSAMYDFAKSQGQWYSTWPTDVKQRGMAVDYVKMWQLC</sequence>
<evidence type="ECO:0000259" key="4">
    <source>
        <dbReference type="PROSITE" id="PS51762"/>
    </source>
</evidence>
<protein>
    <submittedName>
        <fullName evidence="5">Member of glycoside hydrolase family GH16</fullName>
    </submittedName>
</protein>
<dbReference type="GO" id="GO:0005975">
    <property type="term" value="P:carbohydrate metabolic process"/>
    <property type="evidence" value="ECO:0007669"/>
    <property type="project" value="InterPro"/>
</dbReference>
<keyword evidence="6" id="KW-1185">Reference proteome</keyword>
<dbReference type="GO" id="GO:0004553">
    <property type="term" value="F:hydrolase activity, hydrolyzing O-glycosyl compounds"/>
    <property type="evidence" value="ECO:0007669"/>
    <property type="project" value="InterPro"/>
</dbReference>
<dbReference type="InterPro" id="IPR000757">
    <property type="entry name" value="Beta-glucanase-like"/>
</dbReference>
<comment type="similarity">
    <text evidence="1">Belongs to the glycosyl hydrolase 16 family.</text>
</comment>
<evidence type="ECO:0000256" key="1">
    <source>
        <dbReference type="ARBA" id="ARBA00006865"/>
    </source>
</evidence>
<keyword evidence="5" id="KW-0378">Hydrolase</keyword>
<proteinExistence type="inferred from homology"/>
<evidence type="ECO:0000313" key="5">
    <source>
        <dbReference type="EMBL" id="OCB89589.1"/>
    </source>
</evidence>
<dbReference type="AlphaFoldDB" id="A0A9Q5I0W6"/>
<feature type="transmembrane region" description="Helical" evidence="3">
    <location>
        <begin position="365"/>
        <end position="386"/>
    </location>
</feature>